<evidence type="ECO:0000256" key="1">
    <source>
        <dbReference type="SAM" id="MobiDB-lite"/>
    </source>
</evidence>
<evidence type="ECO:0008006" key="4">
    <source>
        <dbReference type="Google" id="ProtNLM"/>
    </source>
</evidence>
<feature type="region of interest" description="Disordered" evidence="1">
    <location>
        <begin position="338"/>
        <end position="358"/>
    </location>
</feature>
<accession>A0A7K1FGF5</accession>
<evidence type="ECO:0000313" key="2">
    <source>
        <dbReference type="EMBL" id="MTD13197.1"/>
    </source>
</evidence>
<keyword evidence="3" id="KW-1185">Reference proteome</keyword>
<protein>
    <recommendedName>
        <fullName evidence="4">Thiamine biosynthesis protein ThiF</fullName>
    </recommendedName>
</protein>
<feature type="compositionally biased region" description="Low complexity" evidence="1">
    <location>
        <begin position="203"/>
        <end position="219"/>
    </location>
</feature>
<evidence type="ECO:0000313" key="3">
    <source>
        <dbReference type="Proteomes" id="UP000460221"/>
    </source>
</evidence>
<gene>
    <name evidence="2" type="ORF">GIS00_04450</name>
</gene>
<name>A0A7K1FGF5_9ACTN</name>
<dbReference type="AlphaFoldDB" id="A0A7K1FGF5"/>
<dbReference type="RefSeq" id="WP_154767099.1">
    <property type="nucleotide sequence ID" value="NZ_WLYK01000001.1"/>
</dbReference>
<dbReference type="Gene3D" id="3.40.50.720">
    <property type="entry name" value="NAD(P)-binding Rossmann-like Domain"/>
    <property type="match status" value="1"/>
</dbReference>
<comment type="caution">
    <text evidence="2">The sequence shown here is derived from an EMBL/GenBank/DDBJ whole genome shotgun (WGS) entry which is preliminary data.</text>
</comment>
<sequence>MQATIDPGGRLMVLLGVRVVRRSADAVQIGTAHDGPGGPGPVILHQAPACSVDLLRDLDGTATVAEVLHRHGADPGVWSPLLTELVARGLVVPLAARGTGPTPAGGWSERTALEHRHGPAVARRTLLARADAVVRVVGGGDVAHHLAAALTTAGIGRVDTAAHPGPATRRVAVRPADPVEDAEAAVAAVLRDPQTVVDTSTDRSSAQRRPARPSAVSAAPVPVAADSRTDLVVLTGTAPAAPWTVMSLLSGGIAHLHLLTGVDGCTVGPLTLPGRSVCALCVLRHRSALDPGWPAVEAGMRETAALSPATVMQAAVLLALVEVLGHIDGLQAPATLDGTLDWTPEPARPRRRSWSRHPDCDCRRV</sequence>
<reference evidence="2 3" key="1">
    <citation type="submission" date="2019-11" db="EMBL/GenBank/DDBJ databases">
        <authorList>
            <person name="Jiang L.-Q."/>
        </authorList>
    </citation>
    <scope>NUCLEOTIDE SEQUENCE [LARGE SCALE GENOMIC DNA]</scope>
    <source>
        <strain evidence="2 3">YIM 132087</strain>
    </source>
</reference>
<dbReference type="EMBL" id="WLYK01000001">
    <property type="protein sequence ID" value="MTD13197.1"/>
    <property type="molecule type" value="Genomic_DNA"/>
</dbReference>
<organism evidence="2 3">
    <name type="scientific">Nakamurella alba</name>
    <dbReference type="NCBI Taxonomy" id="2665158"/>
    <lineage>
        <taxon>Bacteria</taxon>
        <taxon>Bacillati</taxon>
        <taxon>Actinomycetota</taxon>
        <taxon>Actinomycetes</taxon>
        <taxon>Nakamurellales</taxon>
        <taxon>Nakamurellaceae</taxon>
        <taxon>Nakamurella</taxon>
    </lineage>
</organism>
<proteinExistence type="predicted"/>
<dbReference type="Proteomes" id="UP000460221">
    <property type="component" value="Unassembled WGS sequence"/>
</dbReference>
<feature type="region of interest" description="Disordered" evidence="1">
    <location>
        <begin position="195"/>
        <end position="219"/>
    </location>
</feature>